<dbReference type="SUPFAM" id="SSF46955">
    <property type="entry name" value="Putative DNA-binding domain"/>
    <property type="match status" value="1"/>
</dbReference>
<proteinExistence type="predicted"/>
<name>A0A1B8Q917_9GAMM</name>
<evidence type="ECO:0000313" key="2">
    <source>
        <dbReference type="Proteomes" id="UP000092508"/>
    </source>
</evidence>
<dbReference type="Proteomes" id="UP000092508">
    <property type="component" value="Unassembled WGS sequence"/>
</dbReference>
<dbReference type="STRING" id="34059.A9308_00770"/>
<dbReference type="AlphaFoldDB" id="A0A1B8Q917"/>
<reference evidence="1 2" key="1">
    <citation type="submission" date="2016-06" db="EMBL/GenBank/DDBJ databases">
        <title>Draft genome of Moraxella atlantae CCUG 66109.</title>
        <authorList>
            <person name="Salva-Serra F."/>
            <person name="Engstrom-Jakobsson H."/>
            <person name="Thorell K."/>
            <person name="Gonzales-Siles L."/>
            <person name="Karlsson R."/>
            <person name="Boulund F."/>
            <person name="Engstrand L."/>
            <person name="Kristiansson E."/>
            <person name="Moore E."/>
        </authorList>
    </citation>
    <scope>NUCLEOTIDE SEQUENCE [LARGE SCALE GENOMIC DNA]</scope>
    <source>
        <strain evidence="1 2">CCUG 66109</strain>
    </source>
</reference>
<dbReference type="EMBL" id="LZMZ01000051">
    <property type="protein sequence ID" value="OBX73774.1"/>
    <property type="molecule type" value="Genomic_DNA"/>
</dbReference>
<accession>A0A1B8Q917</accession>
<evidence type="ECO:0008006" key="3">
    <source>
        <dbReference type="Google" id="ProtNLM"/>
    </source>
</evidence>
<sequence length="91" mass="10561">MMIERKKWKDYTLQEKELMKTAVMYASDDTPFPPEYAAAFLGKSLHTLQAWRSNKTDMLRYSKIGGAVVYLKRHLKEFIEANQRLSTTTAA</sequence>
<protein>
    <recommendedName>
        <fullName evidence="3">DNA-binding protein</fullName>
    </recommendedName>
</protein>
<organism evidence="1 2">
    <name type="scientific">Faucicola atlantae</name>
    <dbReference type="NCBI Taxonomy" id="34059"/>
    <lineage>
        <taxon>Bacteria</taxon>
        <taxon>Pseudomonadati</taxon>
        <taxon>Pseudomonadota</taxon>
        <taxon>Gammaproteobacteria</taxon>
        <taxon>Moraxellales</taxon>
        <taxon>Moraxellaceae</taxon>
        <taxon>Faucicola</taxon>
    </lineage>
</organism>
<gene>
    <name evidence="1" type="ORF">A9308_00770</name>
</gene>
<evidence type="ECO:0000313" key="1">
    <source>
        <dbReference type="EMBL" id="OBX73774.1"/>
    </source>
</evidence>
<comment type="caution">
    <text evidence="1">The sequence shown here is derived from an EMBL/GenBank/DDBJ whole genome shotgun (WGS) entry which is preliminary data.</text>
</comment>
<dbReference type="InterPro" id="IPR009061">
    <property type="entry name" value="DNA-bd_dom_put_sf"/>
</dbReference>